<organism evidence="1 2">
    <name type="scientific">Saprolegnia diclina (strain VS20)</name>
    <dbReference type="NCBI Taxonomy" id="1156394"/>
    <lineage>
        <taxon>Eukaryota</taxon>
        <taxon>Sar</taxon>
        <taxon>Stramenopiles</taxon>
        <taxon>Oomycota</taxon>
        <taxon>Saprolegniomycetes</taxon>
        <taxon>Saprolegniales</taxon>
        <taxon>Saprolegniaceae</taxon>
        <taxon>Saprolegnia</taxon>
    </lineage>
</organism>
<reference evidence="1 2" key="1">
    <citation type="submission" date="2012-04" db="EMBL/GenBank/DDBJ databases">
        <title>The Genome Sequence of Saprolegnia declina VS20.</title>
        <authorList>
            <consortium name="The Broad Institute Genome Sequencing Platform"/>
            <person name="Russ C."/>
            <person name="Nusbaum C."/>
            <person name="Tyler B."/>
            <person name="van West P."/>
            <person name="Dieguez-Uribeondo J."/>
            <person name="de Bruijn I."/>
            <person name="Tripathy S."/>
            <person name="Jiang R."/>
            <person name="Young S.K."/>
            <person name="Zeng Q."/>
            <person name="Gargeya S."/>
            <person name="Fitzgerald M."/>
            <person name="Haas B."/>
            <person name="Abouelleil A."/>
            <person name="Alvarado L."/>
            <person name="Arachchi H.M."/>
            <person name="Berlin A."/>
            <person name="Chapman S.B."/>
            <person name="Goldberg J."/>
            <person name="Griggs A."/>
            <person name="Gujja S."/>
            <person name="Hansen M."/>
            <person name="Howarth C."/>
            <person name="Imamovic A."/>
            <person name="Larimer J."/>
            <person name="McCowen C."/>
            <person name="Montmayeur A."/>
            <person name="Murphy C."/>
            <person name="Neiman D."/>
            <person name="Pearson M."/>
            <person name="Priest M."/>
            <person name="Roberts A."/>
            <person name="Saif S."/>
            <person name="Shea T."/>
            <person name="Sisk P."/>
            <person name="Sykes S."/>
            <person name="Wortman J."/>
            <person name="Nusbaum C."/>
            <person name="Birren B."/>
        </authorList>
    </citation>
    <scope>NUCLEOTIDE SEQUENCE [LARGE SCALE GENOMIC DNA]</scope>
    <source>
        <strain evidence="1 2">VS20</strain>
    </source>
</reference>
<dbReference type="SUPFAM" id="SSF52047">
    <property type="entry name" value="RNI-like"/>
    <property type="match status" value="1"/>
</dbReference>
<dbReference type="OMA" id="ATHRMAC"/>
<accession>T0PZE0</accession>
<gene>
    <name evidence="1" type="ORF">SDRG_15726</name>
</gene>
<keyword evidence="2" id="KW-1185">Reference proteome</keyword>
<dbReference type="AlphaFoldDB" id="T0PZE0"/>
<dbReference type="VEuPathDB" id="FungiDB:SDRG_15726"/>
<evidence type="ECO:0008006" key="3">
    <source>
        <dbReference type="Google" id="ProtNLM"/>
    </source>
</evidence>
<name>T0PZE0_SAPDV</name>
<dbReference type="EMBL" id="JH767231">
    <property type="protein sequence ID" value="EQC26445.1"/>
    <property type="molecule type" value="Genomic_DNA"/>
</dbReference>
<dbReference type="Proteomes" id="UP000030762">
    <property type="component" value="Unassembled WGS sequence"/>
</dbReference>
<proteinExistence type="predicted"/>
<dbReference type="InParanoid" id="T0PZE0"/>
<dbReference type="OrthoDB" id="10405659at2759"/>
<evidence type="ECO:0000313" key="2">
    <source>
        <dbReference type="Proteomes" id="UP000030762"/>
    </source>
</evidence>
<evidence type="ECO:0000313" key="1">
    <source>
        <dbReference type="EMBL" id="EQC26445.1"/>
    </source>
</evidence>
<protein>
    <recommendedName>
        <fullName evidence="3">RNI-like protein</fullName>
    </recommendedName>
</protein>
<dbReference type="GeneID" id="19956453"/>
<dbReference type="InterPro" id="IPR032675">
    <property type="entry name" value="LRR_dom_sf"/>
</dbReference>
<dbReference type="RefSeq" id="XP_008620130.1">
    <property type="nucleotide sequence ID" value="XM_008621908.1"/>
</dbReference>
<dbReference type="Gene3D" id="3.80.10.10">
    <property type="entry name" value="Ribonuclease Inhibitor"/>
    <property type="match status" value="1"/>
</dbReference>
<sequence length="307" mass="33500">MLIGEMSTATADLNSYVVPWLGSGHARSFSIECTAIEDEADLARTLATTSSLRSLGIHDNQEFLDPFLELELPLHQLTQVELRTYSPEAVVPFLALLDLAKITSLAISSANDHADFFTLGRLPALRHLASSGGEMGDGLAEASTWPDLESMLFSAIDFTPTAFATVLSFLGHAQGLRKLTFQQCKLADGWLVSVTRTFVRLIGNGLGFASFNDVGLDDASLGHLAQTLREGRNTTPLTLDLTNNYNVTINGVRVLLQSLAQCTDVRVIVYAMDQQHKDEIQAFVATHRMACGFDAEHYTLYSPTSIM</sequence>